<dbReference type="SUPFAM" id="SSF55144">
    <property type="entry name" value="LigT-like"/>
    <property type="match status" value="1"/>
</dbReference>
<dbReference type="EMBL" id="BAAAOR010000015">
    <property type="protein sequence ID" value="GAA1516739.1"/>
    <property type="molecule type" value="Genomic_DNA"/>
</dbReference>
<comment type="function">
    <text evidence="2">Hydrolyzes RNA 2',3'-cyclic phosphodiester to an RNA 2'-phosphomonoester.</text>
</comment>
<sequence length="189" mass="20439">MRVFTAVVPPPHAIEHLDAFLEPRRAAADFRWTRPEQLHVTLAFMAAVDEHRVDRYVDRLAESLDGLPPAELSLAGAVVFPNVTEGRVLATGVSGADGADGADVLAQASVRARNAAVACGIEVDGQRFRPHVTVARTGGRFVEMTSWVRLLDTYAGPPWPLASVEVIASHLGEGPRRTPRYETVAEVVL</sequence>
<evidence type="ECO:0000256" key="2">
    <source>
        <dbReference type="HAMAP-Rule" id="MF_01940"/>
    </source>
</evidence>
<feature type="domain" description="Phosphoesterase HXTX" evidence="3">
    <location>
        <begin position="10"/>
        <end position="89"/>
    </location>
</feature>
<evidence type="ECO:0000313" key="4">
    <source>
        <dbReference type="EMBL" id="GAA1516739.1"/>
    </source>
</evidence>
<comment type="catalytic activity">
    <reaction evidence="2">
        <text>a 3'-end 2',3'-cyclophospho-ribonucleotide-RNA + H2O = a 3'-end 2'-phospho-ribonucleotide-RNA + H(+)</text>
        <dbReference type="Rhea" id="RHEA:11828"/>
        <dbReference type="Rhea" id="RHEA-COMP:10464"/>
        <dbReference type="Rhea" id="RHEA-COMP:17353"/>
        <dbReference type="ChEBI" id="CHEBI:15377"/>
        <dbReference type="ChEBI" id="CHEBI:15378"/>
        <dbReference type="ChEBI" id="CHEBI:83064"/>
        <dbReference type="ChEBI" id="CHEBI:173113"/>
        <dbReference type="EC" id="3.1.4.58"/>
    </reaction>
</comment>
<dbReference type="PANTHER" id="PTHR35561:SF1">
    <property type="entry name" value="RNA 2',3'-CYCLIC PHOSPHODIESTERASE"/>
    <property type="match status" value="1"/>
</dbReference>
<evidence type="ECO:0000259" key="3">
    <source>
        <dbReference type="Pfam" id="PF02834"/>
    </source>
</evidence>
<feature type="short sequence motif" description="HXTX 1" evidence="2">
    <location>
        <begin position="39"/>
        <end position="42"/>
    </location>
</feature>
<feature type="short sequence motif" description="HXTX 2" evidence="2">
    <location>
        <begin position="131"/>
        <end position="134"/>
    </location>
</feature>
<dbReference type="RefSeq" id="WP_141004625.1">
    <property type="nucleotide sequence ID" value="NZ_BAAAOR010000015.1"/>
</dbReference>
<evidence type="ECO:0000256" key="1">
    <source>
        <dbReference type="ARBA" id="ARBA00022801"/>
    </source>
</evidence>
<dbReference type="NCBIfam" id="TIGR02258">
    <property type="entry name" value="2_5_ligase"/>
    <property type="match status" value="1"/>
</dbReference>
<gene>
    <name evidence="4" type="ORF">GCM10009788_21190</name>
</gene>
<proteinExistence type="inferred from homology"/>
<name>A0ABN2AEK6_9ACTN</name>
<keyword evidence="1 2" id="KW-0378">Hydrolase</keyword>
<keyword evidence="5" id="KW-1185">Reference proteome</keyword>
<dbReference type="InterPro" id="IPR004175">
    <property type="entry name" value="RNA_CPDase"/>
</dbReference>
<organism evidence="4 5">
    <name type="scientific">Nocardioides humi</name>
    <dbReference type="NCBI Taxonomy" id="449461"/>
    <lineage>
        <taxon>Bacteria</taxon>
        <taxon>Bacillati</taxon>
        <taxon>Actinomycetota</taxon>
        <taxon>Actinomycetes</taxon>
        <taxon>Propionibacteriales</taxon>
        <taxon>Nocardioidaceae</taxon>
        <taxon>Nocardioides</taxon>
    </lineage>
</organism>
<dbReference type="HAMAP" id="MF_01940">
    <property type="entry name" value="RNA_CPDase"/>
    <property type="match status" value="1"/>
</dbReference>
<protein>
    <recommendedName>
        <fullName evidence="2">RNA 2',3'-cyclic phosphodiesterase</fullName>
        <shortName evidence="2">RNA 2',3'-CPDase</shortName>
        <ecNumber evidence="2">3.1.4.58</ecNumber>
    </recommendedName>
</protein>
<feature type="active site" description="Proton acceptor" evidence="2">
    <location>
        <position position="131"/>
    </location>
</feature>
<dbReference type="EC" id="3.1.4.58" evidence="2"/>
<dbReference type="Proteomes" id="UP001500842">
    <property type="component" value="Unassembled WGS sequence"/>
</dbReference>
<accession>A0ABN2AEK6</accession>
<comment type="similarity">
    <text evidence="2">Belongs to the 2H phosphoesterase superfamily. ThpR family.</text>
</comment>
<evidence type="ECO:0000313" key="5">
    <source>
        <dbReference type="Proteomes" id="UP001500842"/>
    </source>
</evidence>
<dbReference type="Gene3D" id="3.90.1140.10">
    <property type="entry name" value="Cyclic phosphodiesterase"/>
    <property type="match status" value="1"/>
</dbReference>
<reference evidence="4 5" key="1">
    <citation type="journal article" date="2019" name="Int. J. Syst. Evol. Microbiol.">
        <title>The Global Catalogue of Microorganisms (GCM) 10K type strain sequencing project: providing services to taxonomists for standard genome sequencing and annotation.</title>
        <authorList>
            <consortium name="The Broad Institute Genomics Platform"/>
            <consortium name="The Broad Institute Genome Sequencing Center for Infectious Disease"/>
            <person name="Wu L."/>
            <person name="Ma J."/>
        </authorList>
    </citation>
    <scope>NUCLEOTIDE SEQUENCE [LARGE SCALE GENOMIC DNA]</scope>
    <source>
        <strain evidence="4 5">JCM 14942</strain>
    </source>
</reference>
<comment type="caution">
    <text evidence="4">The sequence shown here is derived from an EMBL/GenBank/DDBJ whole genome shotgun (WGS) entry which is preliminary data.</text>
</comment>
<dbReference type="PANTHER" id="PTHR35561">
    <property type="entry name" value="RNA 2',3'-CYCLIC PHOSPHODIESTERASE"/>
    <property type="match status" value="1"/>
</dbReference>
<feature type="active site" description="Proton donor" evidence="2">
    <location>
        <position position="39"/>
    </location>
</feature>
<dbReference type="InterPro" id="IPR009097">
    <property type="entry name" value="Cyclic_Pdiesterase"/>
</dbReference>
<dbReference type="Pfam" id="PF02834">
    <property type="entry name" value="LigT_PEase"/>
    <property type="match status" value="1"/>
</dbReference>
<dbReference type="InterPro" id="IPR014051">
    <property type="entry name" value="Phosphoesterase_HXTX"/>
</dbReference>